<dbReference type="EMBL" id="LAZR01000296">
    <property type="protein sequence ID" value="KKN76417.1"/>
    <property type="molecule type" value="Genomic_DNA"/>
</dbReference>
<evidence type="ECO:0000313" key="1">
    <source>
        <dbReference type="EMBL" id="KKN76417.1"/>
    </source>
</evidence>
<reference evidence="1" key="1">
    <citation type="journal article" date="2015" name="Nature">
        <title>Complex archaea that bridge the gap between prokaryotes and eukaryotes.</title>
        <authorList>
            <person name="Spang A."/>
            <person name="Saw J.H."/>
            <person name="Jorgensen S.L."/>
            <person name="Zaremba-Niedzwiedzka K."/>
            <person name="Martijn J."/>
            <person name="Lind A.E."/>
            <person name="van Eijk R."/>
            <person name="Schleper C."/>
            <person name="Guy L."/>
            <person name="Ettema T.J."/>
        </authorList>
    </citation>
    <scope>NUCLEOTIDE SEQUENCE</scope>
</reference>
<comment type="caution">
    <text evidence="1">The sequence shown here is derived from an EMBL/GenBank/DDBJ whole genome shotgun (WGS) entry which is preliminary data.</text>
</comment>
<protein>
    <submittedName>
        <fullName evidence="1">Uncharacterized protein</fullName>
    </submittedName>
</protein>
<name>A0A0F9TNB0_9ZZZZ</name>
<organism evidence="1">
    <name type="scientific">marine sediment metagenome</name>
    <dbReference type="NCBI Taxonomy" id="412755"/>
    <lineage>
        <taxon>unclassified sequences</taxon>
        <taxon>metagenomes</taxon>
        <taxon>ecological metagenomes</taxon>
    </lineage>
</organism>
<dbReference type="AlphaFoldDB" id="A0A0F9TNB0"/>
<proteinExistence type="predicted"/>
<gene>
    <name evidence="1" type="ORF">LCGC14_0371030</name>
</gene>
<sequence>MEDWIDIKDSLPEHKKRVHVKTEDGRTARGFLSYCKYWPDCYVKREDYWCVFTSLIQSSEVKYWKL</sequence>
<accession>A0A0F9TNB0</accession>